<proteinExistence type="predicted"/>
<sequence>MQEMNEFVTTINDGKDVVFVENQDHNLLVYQWEGGNDVILRLTGQKDILAVRDLLNNAYPTTSRFEKFDAAIKELELFASSIKNTSPSAVYYEGGRFASVLPDIINGLKEVRVGLSKKEKPALQS</sequence>
<organism evidence="1 2">
    <name type="scientific">Paenibacillus macerans</name>
    <name type="common">Bacillus macerans</name>
    <dbReference type="NCBI Taxonomy" id="44252"/>
    <lineage>
        <taxon>Bacteria</taxon>
        <taxon>Bacillati</taxon>
        <taxon>Bacillota</taxon>
        <taxon>Bacilli</taxon>
        <taxon>Bacillales</taxon>
        <taxon>Paenibacillaceae</taxon>
        <taxon>Paenibacillus</taxon>
    </lineage>
</organism>
<comment type="caution">
    <text evidence="1">The sequence shown here is derived from an EMBL/GenBank/DDBJ whole genome shotgun (WGS) entry which is preliminary data.</text>
</comment>
<dbReference type="RefSeq" id="WP_155621256.1">
    <property type="nucleotide sequence ID" value="NZ_WNZZ01000034.1"/>
</dbReference>
<accession>A0A6N8F5E1</accession>
<name>A0A6N8F5E1_PAEMA</name>
<protein>
    <submittedName>
        <fullName evidence="1">Uncharacterized protein</fullName>
    </submittedName>
</protein>
<dbReference type="AlphaFoldDB" id="A0A6N8F5E1"/>
<dbReference type="EMBL" id="WNZZ01000034">
    <property type="protein sequence ID" value="MUG26013.1"/>
    <property type="molecule type" value="Genomic_DNA"/>
</dbReference>
<reference evidence="1 2" key="1">
    <citation type="submission" date="2019-11" db="EMBL/GenBank/DDBJ databases">
        <title>Draft genome sequences of five Paenibacillus species of dairy origin.</title>
        <authorList>
            <person name="Olajide A.M."/>
            <person name="Chen S."/>
            <person name="Lapointe G."/>
        </authorList>
    </citation>
    <scope>NUCLEOTIDE SEQUENCE [LARGE SCALE GENOMIC DNA]</scope>
    <source>
        <strain evidence="1 2">3CT49</strain>
    </source>
</reference>
<gene>
    <name evidence="1" type="ORF">GNQ08_27000</name>
</gene>
<evidence type="ECO:0000313" key="1">
    <source>
        <dbReference type="EMBL" id="MUG26013.1"/>
    </source>
</evidence>
<evidence type="ECO:0000313" key="2">
    <source>
        <dbReference type="Proteomes" id="UP000442469"/>
    </source>
</evidence>
<dbReference type="Proteomes" id="UP000442469">
    <property type="component" value="Unassembled WGS sequence"/>
</dbReference>